<dbReference type="SUPFAM" id="SSF53383">
    <property type="entry name" value="PLP-dependent transferases"/>
    <property type="match status" value="1"/>
</dbReference>
<sequence length="517" mass="54086">MADHSAPAEPRAANAAASDGDDACALAPLELGPALRKEFRLCEGVVHQNHGSFGSVPRCVAATRREILERIEAYPDRFFRHDAVKQYAEACDKVGAWVGAEPGSTVLVENATAGVNTALLSAPLAAGDEVLCFAGTYNACKNAVYDVCRRTGATAVVSWLPLHCEDADAVVARVRAVLDRRPAAKLVVLDHITSPTAVVLPVKALCALCRSRGVLTIVDGAHAPGSVELDVADVGADWYTGNLHKWAFSPRGVALLHARSEVQDQTRPLVTSHFWASPSMQARFFMQGTNDQSRYLASPAALAFFERLGGRGAVISFQQGLLRGAVEEARAQWAAIAPSAEAAAKLAPLGSEPGSLVMPVDRCAGMCSICTPLRAEPFLRGAAAASPTPLDVAGWREGVTDMVVSPADATAAAPSALGPATAPIRTPVFSSNRVWAEAEADGGLPERVARVLFSDAGVQTALFVAEGAIWLRVSAAVYSSAEDIKASITAVSNLARRCAAAEFARGSMVADGEAALV</sequence>
<reference evidence="3 4" key="1">
    <citation type="submission" date="2019-07" db="EMBL/GenBank/DDBJ databases">
        <title>Genomes of Cafeteria roenbergensis.</title>
        <authorList>
            <person name="Fischer M.G."/>
            <person name="Hackl T."/>
            <person name="Roman M."/>
        </authorList>
    </citation>
    <scope>NUCLEOTIDE SEQUENCE [LARGE SCALE GENOMIC DNA]</scope>
    <source>
        <strain evidence="3 4">BVI</strain>
    </source>
</reference>
<keyword evidence="1" id="KW-0663">Pyridoxal phosphate</keyword>
<comment type="caution">
    <text evidence="3">The sequence shown here is derived from an EMBL/GenBank/DDBJ whole genome shotgun (WGS) entry which is preliminary data.</text>
</comment>
<dbReference type="PANTHER" id="PTHR43092">
    <property type="entry name" value="L-CYSTEINE DESULFHYDRASE"/>
    <property type="match status" value="1"/>
</dbReference>
<dbReference type="Pfam" id="PF00266">
    <property type="entry name" value="Aminotran_5"/>
    <property type="match status" value="1"/>
</dbReference>
<dbReference type="AlphaFoldDB" id="A0A5A8C5M8"/>
<dbReference type="EMBL" id="VLTN01000058">
    <property type="protein sequence ID" value="KAA0148024.1"/>
    <property type="molecule type" value="Genomic_DNA"/>
</dbReference>
<organism evidence="3 4">
    <name type="scientific">Cafeteria roenbergensis</name>
    <name type="common">Marine flagellate</name>
    <dbReference type="NCBI Taxonomy" id="33653"/>
    <lineage>
        <taxon>Eukaryota</taxon>
        <taxon>Sar</taxon>
        <taxon>Stramenopiles</taxon>
        <taxon>Bigyra</taxon>
        <taxon>Opalozoa</taxon>
        <taxon>Bicosoecida</taxon>
        <taxon>Cafeteriaceae</taxon>
        <taxon>Cafeteria</taxon>
    </lineage>
</organism>
<proteinExistence type="predicted"/>
<name>A0A5A8C5M8_CAFRO</name>
<dbReference type="InterPro" id="IPR000192">
    <property type="entry name" value="Aminotrans_V_dom"/>
</dbReference>
<accession>A0A5A8C5M8</accession>
<evidence type="ECO:0000313" key="3">
    <source>
        <dbReference type="EMBL" id="KAA0148024.1"/>
    </source>
</evidence>
<keyword evidence="4" id="KW-1185">Reference proteome</keyword>
<evidence type="ECO:0000256" key="1">
    <source>
        <dbReference type="ARBA" id="ARBA00022898"/>
    </source>
</evidence>
<evidence type="ECO:0000259" key="2">
    <source>
        <dbReference type="Pfam" id="PF00266"/>
    </source>
</evidence>
<evidence type="ECO:0000313" key="4">
    <source>
        <dbReference type="Proteomes" id="UP000323011"/>
    </source>
</evidence>
<feature type="domain" description="Aminotransferase class V" evidence="2">
    <location>
        <begin position="79"/>
        <end position="307"/>
    </location>
</feature>
<dbReference type="InterPro" id="IPR015424">
    <property type="entry name" value="PyrdxlP-dep_Trfase"/>
</dbReference>
<dbReference type="PANTHER" id="PTHR43092:SF2">
    <property type="entry name" value="HERCYNYLCYSTEINE SULFOXIDE LYASE"/>
    <property type="match status" value="1"/>
</dbReference>
<dbReference type="Proteomes" id="UP000323011">
    <property type="component" value="Unassembled WGS sequence"/>
</dbReference>
<gene>
    <name evidence="3" type="ORF">FNF29_06968</name>
</gene>
<protein>
    <recommendedName>
        <fullName evidence="2">Aminotransferase class V domain-containing protein</fullName>
    </recommendedName>
</protein>
<dbReference type="InterPro" id="IPR015421">
    <property type="entry name" value="PyrdxlP-dep_Trfase_major"/>
</dbReference>
<dbReference type="Gene3D" id="3.40.640.10">
    <property type="entry name" value="Type I PLP-dependent aspartate aminotransferase-like (Major domain)"/>
    <property type="match status" value="1"/>
</dbReference>